<name>A0A644VNV5_9ZZZZ</name>
<organism evidence="1">
    <name type="scientific">bioreactor metagenome</name>
    <dbReference type="NCBI Taxonomy" id="1076179"/>
    <lineage>
        <taxon>unclassified sequences</taxon>
        <taxon>metagenomes</taxon>
        <taxon>ecological metagenomes</taxon>
    </lineage>
</organism>
<accession>A0A644VNV5</accession>
<proteinExistence type="predicted"/>
<evidence type="ECO:0000313" key="1">
    <source>
        <dbReference type="EMBL" id="MPL92947.1"/>
    </source>
</evidence>
<dbReference type="EMBL" id="VSSQ01000375">
    <property type="protein sequence ID" value="MPL92947.1"/>
    <property type="molecule type" value="Genomic_DNA"/>
</dbReference>
<gene>
    <name evidence="1" type="ORF">SDC9_39071</name>
</gene>
<sequence length="74" mass="8491">MAAKRRLDTEPVEDFTLDGARLHRFLAEQFNAELLALRLADMMDRAEDFPGRQEKRLLKRLQSGGVIPEIRPIG</sequence>
<protein>
    <submittedName>
        <fullName evidence="1">Uncharacterized protein</fullName>
    </submittedName>
</protein>
<reference evidence="1" key="1">
    <citation type="submission" date="2019-08" db="EMBL/GenBank/DDBJ databases">
        <authorList>
            <person name="Kucharzyk K."/>
            <person name="Murdoch R.W."/>
            <person name="Higgins S."/>
            <person name="Loffler F."/>
        </authorList>
    </citation>
    <scope>NUCLEOTIDE SEQUENCE</scope>
</reference>
<comment type="caution">
    <text evidence="1">The sequence shown here is derived from an EMBL/GenBank/DDBJ whole genome shotgun (WGS) entry which is preliminary data.</text>
</comment>
<dbReference type="AlphaFoldDB" id="A0A644VNV5"/>